<evidence type="ECO:0000256" key="2">
    <source>
        <dbReference type="ARBA" id="ARBA00022475"/>
    </source>
</evidence>
<dbReference type="InterPro" id="IPR003339">
    <property type="entry name" value="ABC/ECF_trnsptr_transmembrane"/>
</dbReference>
<dbReference type="AlphaFoldDB" id="A0A078M5P5"/>
<accession>A0A078M5P5</accession>
<organism evidence="7">
    <name type="scientific">Metalysinibacillus saudimassiliensis</name>
    <dbReference type="NCBI Taxonomy" id="1461583"/>
    <lineage>
        <taxon>Bacteria</taxon>
        <taxon>Bacillati</taxon>
        <taxon>Bacillota</taxon>
        <taxon>Bacilli</taxon>
        <taxon>Bacillales</taxon>
        <taxon>Caryophanaceae</taxon>
        <taxon>Metalysinibacillus</taxon>
    </lineage>
</organism>
<evidence type="ECO:0000256" key="1">
    <source>
        <dbReference type="ARBA" id="ARBA00004651"/>
    </source>
</evidence>
<dbReference type="EMBL" id="LN483073">
    <property type="protein sequence ID" value="CEA00637.1"/>
    <property type="molecule type" value="Genomic_DNA"/>
</dbReference>
<evidence type="ECO:0000256" key="5">
    <source>
        <dbReference type="ARBA" id="ARBA00023136"/>
    </source>
</evidence>
<keyword evidence="3 6" id="KW-0812">Transmembrane</keyword>
<keyword evidence="4 6" id="KW-1133">Transmembrane helix</keyword>
<dbReference type="CDD" id="cd16914">
    <property type="entry name" value="EcfT"/>
    <property type="match status" value="1"/>
</dbReference>
<feature type="transmembrane region" description="Helical" evidence="6">
    <location>
        <begin position="244"/>
        <end position="261"/>
    </location>
</feature>
<keyword evidence="2" id="KW-1003">Cell membrane</keyword>
<protein>
    <submittedName>
        <fullName evidence="7">Cobalt transport protein CbiQ</fullName>
    </submittedName>
</protein>
<dbReference type="PATRIC" id="fig|1461583.4.peg.653"/>
<reference evidence="7" key="1">
    <citation type="submission" date="2014-07" db="EMBL/GenBank/DDBJ databases">
        <authorList>
            <person name="Urmite Genomes Urmite Genomes"/>
        </authorList>
    </citation>
    <scope>NUCLEOTIDE SEQUENCE</scope>
    <source>
        <strain evidence="7">13S34_air</strain>
    </source>
</reference>
<gene>
    <name evidence="7" type="primary">cbiQ</name>
    <name evidence="7" type="ORF">BN1050_00680</name>
</gene>
<evidence type="ECO:0000256" key="6">
    <source>
        <dbReference type="SAM" id="Phobius"/>
    </source>
</evidence>
<dbReference type="GO" id="GO:0043190">
    <property type="term" value="C:ATP-binding cassette (ABC) transporter complex"/>
    <property type="evidence" value="ECO:0007669"/>
    <property type="project" value="InterPro"/>
</dbReference>
<dbReference type="InterPro" id="IPR052770">
    <property type="entry name" value="Cobalt_transport_CbiQ"/>
</dbReference>
<evidence type="ECO:0000313" key="7">
    <source>
        <dbReference type="EMBL" id="CEA00637.1"/>
    </source>
</evidence>
<dbReference type="GO" id="GO:0006824">
    <property type="term" value="P:cobalt ion transport"/>
    <property type="evidence" value="ECO:0007669"/>
    <property type="project" value="InterPro"/>
</dbReference>
<dbReference type="HOGENOM" id="CLU_056469_5_0_9"/>
<evidence type="ECO:0000256" key="3">
    <source>
        <dbReference type="ARBA" id="ARBA00022692"/>
    </source>
</evidence>
<keyword evidence="5 6" id="KW-0472">Membrane</keyword>
<name>A0A078M5P5_9BACL</name>
<dbReference type="InterPro" id="IPR012809">
    <property type="entry name" value="ECF_CbiQ"/>
</dbReference>
<feature type="transmembrane region" description="Helical" evidence="6">
    <location>
        <begin position="66"/>
        <end position="86"/>
    </location>
</feature>
<dbReference type="PANTHER" id="PTHR43723:SF1">
    <property type="entry name" value="COBALT TRANSPORT PROTEIN CBIQ"/>
    <property type="match status" value="1"/>
</dbReference>
<dbReference type="PANTHER" id="PTHR43723">
    <property type="entry name" value="COBALT TRANSPORT PROTEIN CBIQ"/>
    <property type="match status" value="1"/>
</dbReference>
<feature type="transmembrane region" description="Helical" evidence="6">
    <location>
        <begin position="23"/>
        <end position="54"/>
    </location>
</feature>
<feature type="transmembrane region" description="Helical" evidence="6">
    <location>
        <begin position="120"/>
        <end position="147"/>
    </location>
</feature>
<sequence>MLLIDKYAYINQLKHVHPMEKMMFTALLLLFSLTVRDTTISLITFIVMSAFIIFGAKIPWTYYVKLLLLPAFFLLTSLLAILLSFAGTTTTLPPHIFAYSFGSFQVFIGEASVATARQLFFVVLGSISSLYFLILTTSVQAICYVLYKWRVPALFVELCEMTYRFIFIFLENTQKIYIAQQSRLGYQSPRQWLRSVGLLVSSLFIEVLQRSTELTNAMLSRGYDPSNTTPLYFEEEWQFNKRNWVGIMVIFGTIVLIYVGGRQW</sequence>
<dbReference type="NCBIfam" id="TIGR02454">
    <property type="entry name" value="ECF_T_CbiQ"/>
    <property type="match status" value="1"/>
</dbReference>
<dbReference type="Pfam" id="PF02361">
    <property type="entry name" value="CbiQ"/>
    <property type="match status" value="1"/>
</dbReference>
<comment type="subcellular location">
    <subcellularLocation>
        <location evidence="1">Cell membrane</location>
        <topology evidence="1">Multi-pass membrane protein</topology>
    </subcellularLocation>
</comment>
<feature type="transmembrane region" description="Helical" evidence="6">
    <location>
        <begin position="92"/>
        <end position="108"/>
    </location>
</feature>
<evidence type="ECO:0000256" key="4">
    <source>
        <dbReference type="ARBA" id="ARBA00022989"/>
    </source>
</evidence>
<proteinExistence type="predicted"/>